<evidence type="ECO:0008006" key="3">
    <source>
        <dbReference type="Google" id="ProtNLM"/>
    </source>
</evidence>
<accession>A0AAU9IVJ9</accession>
<protein>
    <recommendedName>
        <fullName evidence="3">F-box domain-containing protein</fullName>
    </recommendedName>
</protein>
<comment type="caution">
    <text evidence="1">The sequence shown here is derived from an EMBL/GenBank/DDBJ whole genome shotgun (WGS) entry which is preliminary data.</text>
</comment>
<name>A0AAU9IVJ9_9CILI</name>
<dbReference type="AlphaFoldDB" id="A0AAU9IVJ9"/>
<sequence>MENLPISLIPPILIYLDTATIFRDFARINKSFLSATKYIGFLRSLVQRDFYISTPLYLTENYCIKLLSEGINGFKLELLENLDFKGFSTDGGVDEDSFSFWFENLFQRSQKGYCCHENRTNVNIAAVLVDSQKQHIEYYQSKKEAIKIIKEWLHKKGKDVPNKYEDAAFAVFKYVFTNFPLEALATNEDCTFKDRVREIYYNLEMKNKDVEKTRRHPNNPFILDIPIDRQGGDNENFVSCIKGLDISREGGYTCPVKTMMIFVSEKYIDVTDTCLSVFDNLFDENSVKGLVEQDWRLKTYEKCQYEGYEIIEFMQLSQGLKPVIWVNFLESPRVDSIEVELQGKFSGNYLYVKLICPEDRREERDWLHDNMNIDSTWVLPKGKIISYNDNLSLVV</sequence>
<proteinExistence type="predicted"/>
<keyword evidence="2" id="KW-1185">Reference proteome</keyword>
<dbReference type="Proteomes" id="UP001162131">
    <property type="component" value="Unassembled WGS sequence"/>
</dbReference>
<dbReference type="EMBL" id="CAJZBQ010000018">
    <property type="protein sequence ID" value="CAG9317213.1"/>
    <property type="molecule type" value="Genomic_DNA"/>
</dbReference>
<organism evidence="1 2">
    <name type="scientific">Blepharisma stoltei</name>
    <dbReference type="NCBI Taxonomy" id="1481888"/>
    <lineage>
        <taxon>Eukaryota</taxon>
        <taxon>Sar</taxon>
        <taxon>Alveolata</taxon>
        <taxon>Ciliophora</taxon>
        <taxon>Postciliodesmatophora</taxon>
        <taxon>Heterotrichea</taxon>
        <taxon>Heterotrichida</taxon>
        <taxon>Blepharismidae</taxon>
        <taxon>Blepharisma</taxon>
    </lineage>
</organism>
<evidence type="ECO:0000313" key="1">
    <source>
        <dbReference type="EMBL" id="CAG9317213.1"/>
    </source>
</evidence>
<reference evidence="1" key="1">
    <citation type="submission" date="2021-09" db="EMBL/GenBank/DDBJ databases">
        <authorList>
            <consortium name="AG Swart"/>
            <person name="Singh M."/>
            <person name="Singh A."/>
            <person name="Seah K."/>
            <person name="Emmerich C."/>
        </authorList>
    </citation>
    <scope>NUCLEOTIDE SEQUENCE</scope>
    <source>
        <strain evidence="1">ATCC30299</strain>
    </source>
</reference>
<evidence type="ECO:0000313" key="2">
    <source>
        <dbReference type="Proteomes" id="UP001162131"/>
    </source>
</evidence>
<gene>
    <name evidence="1" type="ORF">BSTOLATCC_MIC18467</name>
</gene>